<keyword evidence="3" id="KW-1185">Reference proteome</keyword>
<name>A0ABQ6MHB4_9STRA</name>
<evidence type="ECO:0000313" key="2">
    <source>
        <dbReference type="EMBL" id="GMI26348.1"/>
    </source>
</evidence>
<dbReference type="NCBIfam" id="TIGR02167">
    <property type="entry name" value="Liste_lipo_26"/>
    <property type="match status" value="2"/>
</dbReference>
<keyword evidence="1" id="KW-0732">Signal</keyword>
<sequence>MKNFIAALAIACRSIGALACTTTNQANTNCAALTDATIGNSYNGAANTAIVEWFADEAAATAKWGHISDWYTGDVTTMYRLFYNTGSFDEDISGWDTSKVTNMQGMFQGASVFDQDISGLDTSKCTNMGGMFQSASVFDQDISGWDTSKCTNMNGMFYGATAFSQDISPWCVALISSEPTEFGNAGADPNWGAACGTPCTTGADGTECQNGGAATGIIPTDSQAADNCSCDCTGTGYEDATCSTEVLDAEGSASKTTAVAAALAAAAVSALMLQ</sequence>
<gene>
    <name evidence="2" type="ORF">TeGR_g5383</name>
</gene>
<evidence type="ECO:0000313" key="3">
    <source>
        <dbReference type="Proteomes" id="UP001165060"/>
    </source>
</evidence>
<comment type="caution">
    <text evidence="2">The sequence shown here is derived from an EMBL/GenBank/DDBJ whole genome shotgun (WGS) entry which is preliminary data.</text>
</comment>
<reference evidence="2 3" key="1">
    <citation type="journal article" date="2023" name="Commun. Biol.">
        <title>Genome analysis of Parmales, the sister group of diatoms, reveals the evolutionary specialization of diatoms from phago-mixotrophs to photoautotrophs.</title>
        <authorList>
            <person name="Ban H."/>
            <person name="Sato S."/>
            <person name="Yoshikawa S."/>
            <person name="Yamada K."/>
            <person name="Nakamura Y."/>
            <person name="Ichinomiya M."/>
            <person name="Sato N."/>
            <person name="Blanc-Mathieu R."/>
            <person name="Endo H."/>
            <person name="Kuwata A."/>
            <person name="Ogata H."/>
        </authorList>
    </citation>
    <scope>NUCLEOTIDE SEQUENCE [LARGE SCALE GENOMIC DNA]</scope>
</reference>
<feature type="chain" id="PRO_5046221020" evidence="1">
    <location>
        <begin position="20"/>
        <end position="274"/>
    </location>
</feature>
<dbReference type="InterPro" id="IPR005046">
    <property type="entry name" value="DUF285"/>
</dbReference>
<dbReference type="Pfam" id="PF03382">
    <property type="entry name" value="DUF285"/>
    <property type="match status" value="1"/>
</dbReference>
<protein>
    <submittedName>
        <fullName evidence="2">Uncharacterized protein</fullName>
    </submittedName>
</protein>
<dbReference type="Proteomes" id="UP001165060">
    <property type="component" value="Unassembled WGS sequence"/>
</dbReference>
<organism evidence="2 3">
    <name type="scientific">Tetraparma gracilis</name>
    <dbReference type="NCBI Taxonomy" id="2962635"/>
    <lineage>
        <taxon>Eukaryota</taxon>
        <taxon>Sar</taxon>
        <taxon>Stramenopiles</taxon>
        <taxon>Ochrophyta</taxon>
        <taxon>Bolidophyceae</taxon>
        <taxon>Parmales</taxon>
        <taxon>Triparmaceae</taxon>
        <taxon>Tetraparma</taxon>
    </lineage>
</organism>
<accession>A0ABQ6MHB4</accession>
<dbReference type="InterPro" id="IPR011889">
    <property type="entry name" value="Liste_lipo_26"/>
</dbReference>
<feature type="signal peptide" evidence="1">
    <location>
        <begin position="1"/>
        <end position="19"/>
    </location>
</feature>
<dbReference type="EMBL" id="BRYB01000252">
    <property type="protein sequence ID" value="GMI26348.1"/>
    <property type="molecule type" value="Genomic_DNA"/>
</dbReference>
<proteinExistence type="predicted"/>
<evidence type="ECO:0000256" key="1">
    <source>
        <dbReference type="SAM" id="SignalP"/>
    </source>
</evidence>